<evidence type="ECO:0000256" key="1">
    <source>
        <dbReference type="ARBA" id="ARBA00000677"/>
    </source>
</evidence>
<dbReference type="Proteomes" id="UP000006054">
    <property type="component" value="Chromosome"/>
</dbReference>
<organism evidence="9 10">
    <name type="scientific">Bernardetia litoralis (strain ATCC 23117 / DSM 6794 / NBRC 15988 / NCIMB 1366 / Fx l1 / Sio-4)</name>
    <name type="common">Flexibacter litoralis</name>
    <dbReference type="NCBI Taxonomy" id="880071"/>
    <lineage>
        <taxon>Bacteria</taxon>
        <taxon>Pseudomonadati</taxon>
        <taxon>Bacteroidota</taxon>
        <taxon>Cytophagia</taxon>
        <taxon>Cytophagales</taxon>
        <taxon>Bernardetiaceae</taxon>
        <taxon>Bernardetia</taxon>
    </lineage>
</organism>
<dbReference type="EC" id="3.4.21.89" evidence="3 7"/>
<evidence type="ECO:0000313" key="9">
    <source>
        <dbReference type="EMBL" id="AFM03879.1"/>
    </source>
</evidence>
<reference evidence="10" key="1">
    <citation type="submission" date="2012-06" db="EMBL/GenBank/DDBJ databases">
        <title>The complete genome of Flexibacter litoralis DSM 6794.</title>
        <authorList>
            <person name="Lucas S."/>
            <person name="Copeland A."/>
            <person name="Lapidus A."/>
            <person name="Glavina del Rio T."/>
            <person name="Dalin E."/>
            <person name="Tice H."/>
            <person name="Bruce D."/>
            <person name="Goodwin L."/>
            <person name="Pitluck S."/>
            <person name="Peters L."/>
            <person name="Ovchinnikova G."/>
            <person name="Lu M."/>
            <person name="Kyrpides N."/>
            <person name="Mavromatis K."/>
            <person name="Ivanova N."/>
            <person name="Brettin T."/>
            <person name="Detter J.C."/>
            <person name="Han C."/>
            <person name="Larimer F."/>
            <person name="Land M."/>
            <person name="Hauser L."/>
            <person name="Markowitz V."/>
            <person name="Cheng J.-F."/>
            <person name="Hugenholtz P."/>
            <person name="Woyke T."/>
            <person name="Wu D."/>
            <person name="Spring S."/>
            <person name="Lang E."/>
            <person name="Kopitz M."/>
            <person name="Brambilla E."/>
            <person name="Klenk H.-P."/>
            <person name="Eisen J.A."/>
        </authorList>
    </citation>
    <scope>NUCLEOTIDE SEQUENCE [LARGE SCALE GENOMIC DNA]</scope>
    <source>
        <strain evidence="10">ATCC 23117 / DSM 6794 / NBRC 15988 / NCIMB 1366 / Sio-4</strain>
    </source>
</reference>
<comment type="subcellular location">
    <subcellularLocation>
        <location evidence="7">Membrane</location>
        <topology evidence="7">Single-pass type II membrane protein</topology>
    </subcellularLocation>
</comment>
<dbReference type="PANTHER" id="PTHR43390:SF1">
    <property type="entry name" value="CHLOROPLAST PROCESSING PEPTIDASE"/>
    <property type="match status" value="1"/>
</dbReference>
<dbReference type="InterPro" id="IPR000223">
    <property type="entry name" value="Pept_S26A_signal_pept_1"/>
</dbReference>
<feature type="domain" description="Peptidase S26" evidence="8">
    <location>
        <begin position="282"/>
        <end position="363"/>
    </location>
</feature>
<dbReference type="InterPro" id="IPR019758">
    <property type="entry name" value="Pept_S26A_signal_pept_1_CS"/>
</dbReference>
<sequence length="389" mass="46270" precursor="true">MKIIKYAQTKLKSKKWWFRLYFLFFICISLFALKQIAIEYFIIPTSSMEGSLLRGDKIICNKLPFGAKIPHKKQHIGSKKAGFDFDFASFLPNRLPKLREVKAGEIIIFYYPMDSALYIEDKTCYIKRCVGVAGDRIQIISQDVFRNGEWQPNPSDMQLSYIVKTSEKPEVMFHHTDVQTWREIETESKEVRRIKNRRKNKRKKGRNKKIEQAIKETPKVKTYLLYTTPKQANQLRQDLRIDEVRPKFFEQNDISDNSMTEQSKKLGWNRDYFGSYYIPKKGDTIAMHEGTLLLYEKIIKDYEYNKNVEIIDNQLFINKKLVENYIFKQNYYFVLGDNRHNSSDSRMWGLVPEDHLIGTPLVIYHSQTPADGIKDWARVRWERFFKWVD</sequence>
<protein>
    <recommendedName>
        <fullName evidence="4 7">Signal peptidase I</fullName>
        <ecNumber evidence="3 7">3.4.21.89</ecNumber>
    </recommendedName>
</protein>
<dbReference type="SUPFAM" id="SSF51306">
    <property type="entry name" value="LexA/Signal peptidase"/>
    <property type="match status" value="2"/>
</dbReference>
<dbReference type="RefSeq" id="WP_014797336.1">
    <property type="nucleotide sequence ID" value="NC_018018.1"/>
</dbReference>
<dbReference type="InterPro" id="IPR019533">
    <property type="entry name" value="Peptidase_S26"/>
</dbReference>
<keyword evidence="7" id="KW-0645">Protease</keyword>
<dbReference type="HOGENOM" id="CLU_028723_1_0_10"/>
<dbReference type="PANTHER" id="PTHR43390">
    <property type="entry name" value="SIGNAL PEPTIDASE I"/>
    <property type="match status" value="1"/>
</dbReference>
<dbReference type="KEGG" id="fli:Fleli_1453"/>
<name>I4AIU4_BERLS</name>
<feature type="active site" evidence="6">
    <location>
        <position position="47"/>
    </location>
</feature>
<keyword evidence="5 7" id="KW-0378">Hydrolase</keyword>
<keyword evidence="7" id="KW-1133">Transmembrane helix</keyword>
<dbReference type="EMBL" id="CP003345">
    <property type="protein sequence ID" value="AFM03879.1"/>
    <property type="molecule type" value="Genomic_DNA"/>
</dbReference>
<dbReference type="PATRIC" id="fig|880071.3.peg.1428"/>
<keyword evidence="7" id="KW-0472">Membrane</keyword>
<dbReference type="AlphaFoldDB" id="I4AIU4"/>
<dbReference type="Pfam" id="PF10502">
    <property type="entry name" value="Peptidase_S26"/>
    <property type="match status" value="2"/>
</dbReference>
<dbReference type="eggNOG" id="COG0681">
    <property type="taxonomic scope" value="Bacteria"/>
</dbReference>
<feature type="transmembrane region" description="Helical" evidence="7">
    <location>
        <begin position="20"/>
        <end position="43"/>
    </location>
</feature>
<dbReference type="InterPro" id="IPR036286">
    <property type="entry name" value="LexA/Signal_pep-like_sf"/>
</dbReference>
<feature type="domain" description="Peptidase S26" evidence="8">
    <location>
        <begin position="21"/>
        <end position="169"/>
    </location>
</feature>
<dbReference type="Gene3D" id="2.10.109.10">
    <property type="entry name" value="Umud Fragment, subunit A"/>
    <property type="match status" value="2"/>
</dbReference>
<evidence type="ECO:0000256" key="6">
    <source>
        <dbReference type="PIRSR" id="PIRSR600223-1"/>
    </source>
</evidence>
<keyword evidence="10" id="KW-1185">Reference proteome</keyword>
<accession>I4AIU4</accession>
<evidence type="ECO:0000256" key="4">
    <source>
        <dbReference type="ARBA" id="ARBA00019232"/>
    </source>
</evidence>
<evidence type="ECO:0000256" key="7">
    <source>
        <dbReference type="RuleBase" id="RU362042"/>
    </source>
</evidence>
<evidence type="ECO:0000256" key="3">
    <source>
        <dbReference type="ARBA" id="ARBA00013208"/>
    </source>
</evidence>
<gene>
    <name evidence="9" type="ordered locus">Fleli_1453</name>
</gene>
<evidence type="ECO:0000256" key="2">
    <source>
        <dbReference type="ARBA" id="ARBA00009370"/>
    </source>
</evidence>
<feature type="active site" evidence="6">
    <location>
        <position position="127"/>
    </location>
</feature>
<comment type="similarity">
    <text evidence="2 7">Belongs to the peptidase S26 family.</text>
</comment>
<dbReference type="NCBIfam" id="TIGR02227">
    <property type="entry name" value="sigpep_I_bact"/>
    <property type="match status" value="2"/>
</dbReference>
<evidence type="ECO:0000256" key="5">
    <source>
        <dbReference type="ARBA" id="ARBA00022801"/>
    </source>
</evidence>
<dbReference type="GO" id="GO:0016020">
    <property type="term" value="C:membrane"/>
    <property type="evidence" value="ECO:0007669"/>
    <property type="project" value="UniProtKB-SubCell"/>
</dbReference>
<dbReference type="OrthoDB" id="9802919at2"/>
<proteinExistence type="inferred from homology"/>
<comment type="catalytic activity">
    <reaction evidence="1 7">
        <text>Cleavage of hydrophobic, N-terminal signal or leader sequences from secreted and periplasmic proteins.</text>
        <dbReference type="EC" id="3.4.21.89"/>
    </reaction>
</comment>
<dbReference type="GO" id="GO:0004252">
    <property type="term" value="F:serine-type endopeptidase activity"/>
    <property type="evidence" value="ECO:0007669"/>
    <property type="project" value="InterPro"/>
</dbReference>
<evidence type="ECO:0000313" key="10">
    <source>
        <dbReference type="Proteomes" id="UP000006054"/>
    </source>
</evidence>
<dbReference type="STRING" id="880071.Fleli_1453"/>
<evidence type="ECO:0000259" key="8">
    <source>
        <dbReference type="Pfam" id="PF10502"/>
    </source>
</evidence>
<dbReference type="PRINTS" id="PR00727">
    <property type="entry name" value="LEADERPTASE"/>
</dbReference>
<keyword evidence="7" id="KW-0812">Transmembrane</keyword>
<dbReference type="GO" id="GO:0009003">
    <property type="term" value="F:signal peptidase activity"/>
    <property type="evidence" value="ECO:0007669"/>
    <property type="project" value="UniProtKB-EC"/>
</dbReference>
<dbReference type="GO" id="GO:0006465">
    <property type="term" value="P:signal peptide processing"/>
    <property type="evidence" value="ECO:0007669"/>
    <property type="project" value="InterPro"/>
</dbReference>
<dbReference type="PROSITE" id="PS00761">
    <property type="entry name" value="SPASE_I_3"/>
    <property type="match status" value="1"/>
</dbReference>
<dbReference type="CDD" id="cd06530">
    <property type="entry name" value="S26_SPase_I"/>
    <property type="match status" value="2"/>
</dbReference>